<feature type="transmembrane region" description="Helical" evidence="1">
    <location>
        <begin position="108"/>
        <end position="125"/>
    </location>
</feature>
<reference evidence="2" key="1">
    <citation type="submission" date="2018-06" db="EMBL/GenBank/DDBJ databases">
        <authorList>
            <person name="Zhirakovskaya E."/>
        </authorList>
    </citation>
    <scope>NUCLEOTIDE SEQUENCE</scope>
</reference>
<name>A0A3B0ZUS2_9ZZZZ</name>
<gene>
    <name evidence="2" type="ORF">MNBD_GAMMA21-2796</name>
</gene>
<evidence type="ECO:0000256" key="1">
    <source>
        <dbReference type="SAM" id="Phobius"/>
    </source>
</evidence>
<dbReference type="AlphaFoldDB" id="A0A3B0ZUS2"/>
<accession>A0A3B0ZUS2</accession>
<proteinExistence type="predicted"/>
<protein>
    <submittedName>
        <fullName evidence="2">Uncharacterized protein</fullName>
    </submittedName>
</protein>
<feature type="transmembrane region" description="Helical" evidence="1">
    <location>
        <begin position="45"/>
        <end position="69"/>
    </location>
</feature>
<dbReference type="EMBL" id="UOFR01000013">
    <property type="protein sequence ID" value="VAW91803.1"/>
    <property type="molecule type" value="Genomic_DNA"/>
</dbReference>
<feature type="transmembrane region" description="Helical" evidence="1">
    <location>
        <begin position="76"/>
        <end position="96"/>
    </location>
</feature>
<keyword evidence="1" id="KW-0472">Membrane</keyword>
<organism evidence="2">
    <name type="scientific">hydrothermal vent metagenome</name>
    <dbReference type="NCBI Taxonomy" id="652676"/>
    <lineage>
        <taxon>unclassified sequences</taxon>
        <taxon>metagenomes</taxon>
        <taxon>ecological metagenomes</taxon>
    </lineage>
</organism>
<keyword evidence="1" id="KW-0812">Transmembrane</keyword>
<sequence length="126" mass="13597">MNSYFLWAAVVMSVITFYVHTFIGSPVVAKPLLANTDLPVASKWLNYYCWHVTTIFTLLMGTGYAYVALNPDRPELAVFLTINTAAFSILSAAVAVKGNINPFRFPSTSLFASVALLGLAGLTLSG</sequence>
<keyword evidence="1" id="KW-1133">Transmembrane helix</keyword>
<evidence type="ECO:0000313" key="2">
    <source>
        <dbReference type="EMBL" id="VAW91803.1"/>
    </source>
</evidence>